<gene>
    <name evidence="9" type="primary">aroA_7</name>
    <name evidence="9" type="ORF">SDC9_22994</name>
</gene>
<reference evidence="9" key="1">
    <citation type="submission" date="2019-08" db="EMBL/GenBank/DDBJ databases">
        <authorList>
            <person name="Kucharzyk K."/>
            <person name="Murdoch R.W."/>
            <person name="Higgins S."/>
            <person name="Loffler F."/>
        </authorList>
    </citation>
    <scope>NUCLEOTIDE SEQUENCE</scope>
</reference>
<dbReference type="EC" id="2.5.1.19" evidence="3"/>
<dbReference type="Pfam" id="PF00275">
    <property type="entry name" value="EPSP_synthase"/>
    <property type="match status" value="1"/>
</dbReference>
<evidence type="ECO:0000256" key="7">
    <source>
        <dbReference type="ARBA" id="ARBA00044633"/>
    </source>
</evidence>
<dbReference type="InterPro" id="IPR013792">
    <property type="entry name" value="RNA3'P_cycl/enolpyr_Trfase_a/b"/>
</dbReference>
<dbReference type="InterPro" id="IPR006264">
    <property type="entry name" value="EPSP_synthase"/>
</dbReference>
<comment type="caution">
    <text evidence="9">The sequence shown here is derived from an EMBL/GenBank/DDBJ whole genome shotgun (WGS) entry which is preliminary data.</text>
</comment>
<evidence type="ECO:0000313" key="9">
    <source>
        <dbReference type="EMBL" id="MPL77143.1"/>
    </source>
</evidence>
<feature type="domain" description="Enolpyruvate transferase" evidence="8">
    <location>
        <begin position="5"/>
        <end position="423"/>
    </location>
</feature>
<dbReference type="SUPFAM" id="SSF55205">
    <property type="entry name" value="EPT/RTPC-like"/>
    <property type="match status" value="1"/>
</dbReference>
<dbReference type="EMBL" id="VSSQ01000104">
    <property type="protein sequence ID" value="MPL77143.1"/>
    <property type="molecule type" value="Genomic_DNA"/>
</dbReference>
<dbReference type="GO" id="GO:0009073">
    <property type="term" value="P:aromatic amino acid family biosynthetic process"/>
    <property type="evidence" value="ECO:0007669"/>
    <property type="project" value="UniProtKB-KW"/>
</dbReference>
<keyword evidence="5 9" id="KW-0808">Transferase</keyword>
<dbReference type="UniPathway" id="UPA00053">
    <property type="reaction ID" value="UER00089"/>
</dbReference>
<protein>
    <recommendedName>
        <fullName evidence="3">3-phosphoshikimate 1-carboxyvinyltransferase</fullName>
        <ecNumber evidence="3">2.5.1.19</ecNumber>
    </recommendedName>
</protein>
<evidence type="ECO:0000256" key="3">
    <source>
        <dbReference type="ARBA" id="ARBA00012450"/>
    </source>
</evidence>
<comment type="catalytic activity">
    <reaction evidence="7">
        <text>3-phosphoshikimate + phosphoenolpyruvate = 5-O-(1-carboxyvinyl)-3-phosphoshikimate + phosphate</text>
        <dbReference type="Rhea" id="RHEA:21256"/>
        <dbReference type="ChEBI" id="CHEBI:43474"/>
        <dbReference type="ChEBI" id="CHEBI:57701"/>
        <dbReference type="ChEBI" id="CHEBI:58702"/>
        <dbReference type="ChEBI" id="CHEBI:145989"/>
        <dbReference type="EC" id="2.5.1.19"/>
    </reaction>
    <physiologicalReaction direction="left-to-right" evidence="7">
        <dbReference type="Rhea" id="RHEA:21257"/>
    </physiologicalReaction>
</comment>
<accession>A0A644UDS0</accession>
<comment type="pathway">
    <text evidence="1">Metabolic intermediate biosynthesis; chorismate biosynthesis; chorismate from D-erythrose 4-phosphate and phosphoenolpyruvate: step 6/7.</text>
</comment>
<dbReference type="GO" id="GO:0003866">
    <property type="term" value="F:3-phosphoshikimate 1-carboxyvinyltransferase activity"/>
    <property type="evidence" value="ECO:0007669"/>
    <property type="project" value="UniProtKB-EC"/>
</dbReference>
<name>A0A644UDS0_9ZZZZ</name>
<dbReference type="Gene3D" id="3.65.10.10">
    <property type="entry name" value="Enolpyruvate transferase domain"/>
    <property type="match status" value="2"/>
</dbReference>
<dbReference type="InterPro" id="IPR036968">
    <property type="entry name" value="Enolpyruvate_Tfrase_sf"/>
</dbReference>
<keyword evidence="6" id="KW-0057">Aromatic amino acid biosynthesis</keyword>
<sequence>MTVIREKATLAGSIEAPPSKSLTQRAIACAVLAAGRSRLRANSLCADASSALKVARALGAVVEREGSWISITGSPLFRELAAQPLEDRGEAPMDLDCGESGLCMRMFSPIAALLPRSTRLLASGSLSARPMAMMEEPLRSLGGSCGTREGKAPISIRGPLRGGFLAMNAGGSSQFLTGLLLALPLAGEDSEILVHGTVSRGYLDLTISSARAFGVTIRRDEDYGRFTLPGKQSYKATEFEVEGDWSSAAFLVVAAALAACDEGVLIRGLDKDSQQPDRAVLDAAAAAGTPFEFRHDALKVGRASLKPFSFDATDCPDLFPPLVALASACPGETELKGVGRLGGKESDRAASLMAMLKHLGIGSEIRGDRMHIHGARPSGGRVEAWGDHRIAMAAAVAALAAESPVVIEGAECVAKSWPRFFEDFDSLKA</sequence>
<dbReference type="PIRSF" id="PIRSF000505">
    <property type="entry name" value="EPSPS"/>
    <property type="match status" value="1"/>
</dbReference>
<dbReference type="HAMAP" id="MF_00210">
    <property type="entry name" value="EPSP_synth"/>
    <property type="match status" value="1"/>
</dbReference>
<comment type="similarity">
    <text evidence="2">Belongs to the EPSP synthase family.</text>
</comment>
<evidence type="ECO:0000256" key="1">
    <source>
        <dbReference type="ARBA" id="ARBA00004811"/>
    </source>
</evidence>
<evidence type="ECO:0000256" key="4">
    <source>
        <dbReference type="ARBA" id="ARBA00022605"/>
    </source>
</evidence>
<dbReference type="PANTHER" id="PTHR21090">
    <property type="entry name" value="AROM/DEHYDROQUINATE SYNTHASE"/>
    <property type="match status" value="1"/>
</dbReference>
<evidence type="ECO:0000256" key="6">
    <source>
        <dbReference type="ARBA" id="ARBA00023141"/>
    </source>
</evidence>
<dbReference type="PANTHER" id="PTHR21090:SF5">
    <property type="entry name" value="PENTAFUNCTIONAL AROM POLYPEPTIDE"/>
    <property type="match status" value="1"/>
</dbReference>
<evidence type="ECO:0000259" key="8">
    <source>
        <dbReference type="Pfam" id="PF00275"/>
    </source>
</evidence>
<dbReference type="GO" id="GO:0008652">
    <property type="term" value="P:amino acid biosynthetic process"/>
    <property type="evidence" value="ECO:0007669"/>
    <property type="project" value="UniProtKB-KW"/>
</dbReference>
<proteinExistence type="inferred from homology"/>
<dbReference type="GO" id="GO:0009423">
    <property type="term" value="P:chorismate biosynthetic process"/>
    <property type="evidence" value="ECO:0007669"/>
    <property type="project" value="UniProtKB-UniPathway"/>
</dbReference>
<dbReference type="NCBIfam" id="TIGR01356">
    <property type="entry name" value="aroA"/>
    <property type="match status" value="1"/>
</dbReference>
<dbReference type="InterPro" id="IPR001986">
    <property type="entry name" value="Enolpyruvate_Tfrase_dom"/>
</dbReference>
<evidence type="ECO:0000256" key="5">
    <source>
        <dbReference type="ARBA" id="ARBA00022679"/>
    </source>
</evidence>
<evidence type="ECO:0000256" key="2">
    <source>
        <dbReference type="ARBA" id="ARBA00009948"/>
    </source>
</evidence>
<dbReference type="AlphaFoldDB" id="A0A644UDS0"/>
<organism evidence="9">
    <name type="scientific">bioreactor metagenome</name>
    <dbReference type="NCBI Taxonomy" id="1076179"/>
    <lineage>
        <taxon>unclassified sequences</taxon>
        <taxon>metagenomes</taxon>
        <taxon>ecological metagenomes</taxon>
    </lineage>
</organism>
<keyword evidence="4" id="KW-0028">Amino-acid biosynthesis</keyword>